<evidence type="ECO:0000313" key="1">
    <source>
        <dbReference type="EMBL" id="MBX43367.1"/>
    </source>
</evidence>
<protein>
    <submittedName>
        <fullName evidence="1">Uncharacterized protein</fullName>
    </submittedName>
</protein>
<dbReference type="AlphaFoldDB" id="A0A2P2NLJ7"/>
<accession>A0A2P2NLJ7</accession>
<organism evidence="1">
    <name type="scientific">Rhizophora mucronata</name>
    <name type="common">Asiatic mangrove</name>
    <dbReference type="NCBI Taxonomy" id="61149"/>
    <lineage>
        <taxon>Eukaryota</taxon>
        <taxon>Viridiplantae</taxon>
        <taxon>Streptophyta</taxon>
        <taxon>Embryophyta</taxon>
        <taxon>Tracheophyta</taxon>
        <taxon>Spermatophyta</taxon>
        <taxon>Magnoliopsida</taxon>
        <taxon>eudicotyledons</taxon>
        <taxon>Gunneridae</taxon>
        <taxon>Pentapetalae</taxon>
        <taxon>rosids</taxon>
        <taxon>fabids</taxon>
        <taxon>Malpighiales</taxon>
        <taxon>Rhizophoraceae</taxon>
        <taxon>Rhizophora</taxon>
    </lineage>
</organism>
<proteinExistence type="predicted"/>
<dbReference type="EMBL" id="GGEC01062883">
    <property type="protein sequence ID" value="MBX43367.1"/>
    <property type="molecule type" value="Transcribed_RNA"/>
</dbReference>
<sequence>MLFTPLAKEEDFELSSLYPEVILTNSMLC</sequence>
<name>A0A2P2NLJ7_RHIMU</name>
<reference evidence="1" key="1">
    <citation type="submission" date="2018-02" db="EMBL/GenBank/DDBJ databases">
        <title>Rhizophora mucronata_Transcriptome.</title>
        <authorList>
            <person name="Meera S.P."/>
            <person name="Sreeshan A."/>
            <person name="Augustine A."/>
        </authorList>
    </citation>
    <scope>NUCLEOTIDE SEQUENCE</scope>
    <source>
        <tissue evidence="1">Leaf</tissue>
    </source>
</reference>